<dbReference type="Proteomes" id="UP000663852">
    <property type="component" value="Unassembled WGS sequence"/>
</dbReference>
<name>A0A815C014_ADIRI</name>
<evidence type="ECO:0000313" key="4">
    <source>
        <dbReference type="Proteomes" id="UP000663828"/>
    </source>
</evidence>
<gene>
    <name evidence="3" type="ORF">EDS130_LOCUS29331</name>
    <name evidence="2" type="ORF">XAT740_LOCUS1984</name>
</gene>
<comment type="caution">
    <text evidence="3">The sequence shown here is derived from an EMBL/GenBank/DDBJ whole genome shotgun (WGS) entry which is preliminary data.</text>
</comment>
<proteinExistence type="predicted"/>
<keyword evidence="1" id="KW-0732">Signal</keyword>
<organism evidence="3 5">
    <name type="scientific">Adineta ricciae</name>
    <name type="common">Rotifer</name>
    <dbReference type="NCBI Taxonomy" id="249248"/>
    <lineage>
        <taxon>Eukaryota</taxon>
        <taxon>Metazoa</taxon>
        <taxon>Spiralia</taxon>
        <taxon>Gnathifera</taxon>
        <taxon>Rotifera</taxon>
        <taxon>Eurotatoria</taxon>
        <taxon>Bdelloidea</taxon>
        <taxon>Adinetida</taxon>
        <taxon>Adinetidae</taxon>
        <taxon>Adineta</taxon>
    </lineage>
</organism>
<dbReference type="AlphaFoldDB" id="A0A815C014"/>
<keyword evidence="4" id="KW-1185">Reference proteome</keyword>
<reference evidence="3" key="1">
    <citation type="submission" date="2021-02" db="EMBL/GenBank/DDBJ databases">
        <authorList>
            <person name="Nowell W R."/>
        </authorList>
    </citation>
    <scope>NUCLEOTIDE SEQUENCE</scope>
</reference>
<evidence type="ECO:0000256" key="1">
    <source>
        <dbReference type="SAM" id="SignalP"/>
    </source>
</evidence>
<evidence type="ECO:0000313" key="2">
    <source>
        <dbReference type="EMBL" id="CAF0781250.1"/>
    </source>
</evidence>
<feature type="signal peptide" evidence="1">
    <location>
        <begin position="1"/>
        <end position="21"/>
    </location>
</feature>
<evidence type="ECO:0000313" key="3">
    <source>
        <dbReference type="EMBL" id="CAF1276986.1"/>
    </source>
</evidence>
<sequence>MIKQLILFFVFLIFCSTMIRCDEKSMSMDHREKRFLSTCNLPCLTNGNRCLNGGICTNHKCDCSILPSCSGLPCATVGNKCFFGGVCTSCKEGKRCRK</sequence>
<dbReference type="EMBL" id="CAJNOR010000064">
    <property type="protein sequence ID" value="CAF0781250.1"/>
    <property type="molecule type" value="Genomic_DNA"/>
</dbReference>
<dbReference type="Proteomes" id="UP000663828">
    <property type="component" value="Unassembled WGS sequence"/>
</dbReference>
<evidence type="ECO:0000313" key="5">
    <source>
        <dbReference type="Proteomes" id="UP000663852"/>
    </source>
</evidence>
<feature type="chain" id="PRO_5035604618" evidence="1">
    <location>
        <begin position="22"/>
        <end position="98"/>
    </location>
</feature>
<protein>
    <submittedName>
        <fullName evidence="3">Uncharacterized protein</fullName>
    </submittedName>
</protein>
<accession>A0A815C014</accession>
<dbReference type="OrthoDB" id="10240400at2759"/>
<dbReference type="EMBL" id="CAJNOJ010000197">
    <property type="protein sequence ID" value="CAF1276986.1"/>
    <property type="molecule type" value="Genomic_DNA"/>
</dbReference>